<reference evidence="2 3" key="1">
    <citation type="submission" date="2024-02" db="EMBL/GenBank/DDBJ databases">
        <title>High-quality chromosome-scale genome assembly of Pensacola bahiagrass (Paspalum notatum Flugge var. saurae).</title>
        <authorList>
            <person name="Vega J.M."/>
            <person name="Podio M."/>
            <person name="Orjuela J."/>
            <person name="Siena L.A."/>
            <person name="Pessino S.C."/>
            <person name="Combes M.C."/>
            <person name="Mariac C."/>
            <person name="Albertini E."/>
            <person name="Pupilli F."/>
            <person name="Ortiz J.P.A."/>
            <person name="Leblanc O."/>
        </authorList>
    </citation>
    <scope>NUCLEOTIDE SEQUENCE [LARGE SCALE GENOMIC DNA]</scope>
    <source>
        <strain evidence="2">R1</strain>
        <tissue evidence="2">Leaf</tissue>
    </source>
</reference>
<sequence length="301" mass="32775">MDGRPRRSRSAHQRPVTSTRSICRSSNAPPSLPSAASRTAFRPYMRRTRFRSVDASSFFRCPDAAAAGDLKKHDAEAVDVRFGAALLVADELRVYVPQGPRHDLRCLWLGAVVDEPRQAEVAELGVAGGVEHHVAWLDVAVHDALVALRVEVEDGRTQAHRNIVPLCPGHDDLRMIEILVEAATSHKIVDNEETLLAIIIAPANELDNVAMPELAHDLDLGRELPPPLLRRSRRRGERLHRDMAVLVVQVPAVHRAEPASPDPLALGEVACGGGDRAVAEASRPHSRCAPPAQTRSPRGLA</sequence>
<evidence type="ECO:0000313" key="2">
    <source>
        <dbReference type="EMBL" id="WVZ64634.1"/>
    </source>
</evidence>
<gene>
    <name evidence="2" type="ORF">U9M48_014128</name>
</gene>
<feature type="compositionally biased region" description="Low complexity" evidence="1">
    <location>
        <begin position="25"/>
        <end position="37"/>
    </location>
</feature>
<feature type="compositionally biased region" description="Basic residues" evidence="1">
    <location>
        <begin position="1"/>
        <end position="12"/>
    </location>
</feature>
<feature type="compositionally biased region" description="Polar residues" evidence="1">
    <location>
        <begin position="15"/>
        <end position="24"/>
    </location>
</feature>
<organism evidence="2 3">
    <name type="scientific">Paspalum notatum var. saurae</name>
    <dbReference type="NCBI Taxonomy" id="547442"/>
    <lineage>
        <taxon>Eukaryota</taxon>
        <taxon>Viridiplantae</taxon>
        <taxon>Streptophyta</taxon>
        <taxon>Embryophyta</taxon>
        <taxon>Tracheophyta</taxon>
        <taxon>Spermatophyta</taxon>
        <taxon>Magnoliopsida</taxon>
        <taxon>Liliopsida</taxon>
        <taxon>Poales</taxon>
        <taxon>Poaceae</taxon>
        <taxon>PACMAD clade</taxon>
        <taxon>Panicoideae</taxon>
        <taxon>Andropogonodae</taxon>
        <taxon>Paspaleae</taxon>
        <taxon>Paspalinae</taxon>
        <taxon>Paspalum</taxon>
    </lineage>
</organism>
<dbReference type="EMBL" id="CP144747">
    <property type="protein sequence ID" value="WVZ64634.1"/>
    <property type="molecule type" value="Genomic_DNA"/>
</dbReference>
<feature type="region of interest" description="Disordered" evidence="1">
    <location>
        <begin position="275"/>
        <end position="301"/>
    </location>
</feature>
<feature type="region of interest" description="Disordered" evidence="1">
    <location>
        <begin position="1"/>
        <end position="38"/>
    </location>
</feature>
<proteinExistence type="predicted"/>
<accession>A0AAQ3T0Z1</accession>
<keyword evidence="3" id="KW-1185">Reference proteome</keyword>
<protein>
    <submittedName>
        <fullName evidence="2">Uncharacterized protein</fullName>
    </submittedName>
</protein>
<evidence type="ECO:0000256" key="1">
    <source>
        <dbReference type="SAM" id="MobiDB-lite"/>
    </source>
</evidence>
<dbReference type="Proteomes" id="UP001341281">
    <property type="component" value="Chromosome 03"/>
</dbReference>
<name>A0AAQ3T0Z1_PASNO</name>
<dbReference type="AlphaFoldDB" id="A0AAQ3T0Z1"/>
<evidence type="ECO:0000313" key="3">
    <source>
        <dbReference type="Proteomes" id="UP001341281"/>
    </source>
</evidence>